<dbReference type="InterPro" id="IPR016181">
    <property type="entry name" value="Acyl_CoA_acyltransferase"/>
</dbReference>
<evidence type="ECO:0000259" key="3">
    <source>
        <dbReference type="PROSITE" id="PS51186"/>
    </source>
</evidence>
<gene>
    <name evidence="4" type="ORF">GCM10025791_33200</name>
</gene>
<comment type="caution">
    <text evidence="4">The sequence shown here is derived from an EMBL/GenBank/DDBJ whole genome shotgun (WGS) entry which is preliminary data.</text>
</comment>
<evidence type="ECO:0000313" key="5">
    <source>
        <dbReference type="Proteomes" id="UP001409585"/>
    </source>
</evidence>
<feature type="domain" description="N-acetyltransferase" evidence="3">
    <location>
        <begin position="1"/>
        <end position="149"/>
    </location>
</feature>
<dbReference type="GO" id="GO:0016747">
    <property type="term" value="F:acyltransferase activity, transferring groups other than amino-acyl groups"/>
    <property type="evidence" value="ECO:0007669"/>
    <property type="project" value="InterPro"/>
</dbReference>
<dbReference type="PROSITE" id="PS51186">
    <property type="entry name" value="GNAT"/>
    <property type="match status" value="1"/>
</dbReference>
<name>A0AAV3U5Q6_9ALTE</name>
<dbReference type="InterPro" id="IPR000182">
    <property type="entry name" value="GNAT_dom"/>
</dbReference>
<organism evidence="4 5">
    <name type="scientific">Halioxenophilus aromaticivorans</name>
    <dbReference type="NCBI Taxonomy" id="1306992"/>
    <lineage>
        <taxon>Bacteria</taxon>
        <taxon>Pseudomonadati</taxon>
        <taxon>Pseudomonadota</taxon>
        <taxon>Gammaproteobacteria</taxon>
        <taxon>Alteromonadales</taxon>
        <taxon>Alteromonadaceae</taxon>
        <taxon>Halioxenophilus</taxon>
    </lineage>
</organism>
<dbReference type="AlphaFoldDB" id="A0AAV3U5Q6"/>
<reference evidence="5" key="1">
    <citation type="journal article" date="2019" name="Int. J. Syst. Evol. Microbiol.">
        <title>The Global Catalogue of Microorganisms (GCM) 10K type strain sequencing project: providing services to taxonomists for standard genome sequencing and annotation.</title>
        <authorList>
            <consortium name="The Broad Institute Genomics Platform"/>
            <consortium name="The Broad Institute Genome Sequencing Center for Infectious Disease"/>
            <person name="Wu L."/>
            <person name="Ma J."/>
        </authorList>
    </citation>
    <scope>NUCLEOTIDE SEQUENCE [LARGE SCALE GENOMIC DNA]</scope>
    <source>
        <strain evidence="5">JCM 19134</strain>
    </source>
</reference>
<dbReference type="SUPFAM" id="SSF55729">
    <property type="entry name" value="Acyl-CoA N-acyltransferases (Nat)"/>
    <property type="match status" value="1"/>
</dbReference>
<dbReference type="Proteomes" id="UP001409585">
    <property type="component" value="Unassembled WGS sequence"/>
</dbReference>
<evidence type="ECO:0000256" key="2">
    <source>
        <dbReference type="ARBA" id="ARBA00023315"/>
    </source>
</evidence>
<sequence length="150" mass="17071">MTIVNLPASATRPLRQQLLRPHQSVEQLVYDGDNEAETRHFCAFNDKGQHVGIVSIYLQTIRGQQAWQLRAMATIPEVRGQGYGKQLVEAAERYACTSDKRRGLKQTHIWANARAAAEAFYVRLGYVPEGELFEVAEIGPHRLIRKYINH</sequence>
<dbReference type="PANTHER" id="PTHR43420">
    <property type="entry name" value="ACETYLTRANSFERASE"/>
    <property type="match status" value="1"/>
</dbReference>
<dbReference type="InterPro" id="IPR050680">
    <property type="entry name" value="YpeA/RimI_acetyltransf"/>
</dbReference>
<proteinExistence type="predicted"/>
<accession>A0AAV3U5Q6</accession>
<dbReference type="Pfam" id="PF13508">
    <property type="entry name" value="Acetyltransf_7"/>
    <property type="match status" value="1"/>
</dbReference>
<keyword evidence="2" id="KW-0012">Acyltransferase</keyword>
<dbReference type="RefSeq" id="WP_345424885.1">
    <property type="nucleotide sequence ID" value="NZ_AP031496.1"/>
</dbReference>
<dbReference type="CDD" id="cd04301">
    <property type="entry name" value="NAT_SF"/>
    <property type="match status" value="1"/>
</dbReference>
<keyword evidence="1" id="KW-0808">Transferase</keyword>
<protein>
    <submittedName>
        <fullName evidence="4">GNAT family N-acetyltransferase</fullName>
    </submittedName>
</protein>
<evidence type="ECO:0000313" key="4">
    <source>
        <dbReference type="EMBL" id="GAA4950261.1"/>
    </source>
</evidence>
<dbReference type="EMBL" id="BAABLX010000028">
    <property type="protein sequence ID" value="GAA4950261.1"/>
    <property type="molecule type" value="Genomic_DNA"/>
</dbReference>
<evidence type="ECO:0000256" key="1">
    <source>
        <dbReference type="ARBA" id="ARBA00022679"/>
    </source>
</evidence>
<keyword evidence="5" id="KW-1185">Reference proteome</keyword>
<dbReference type="Gene3D" id="3.40.630.30">
    <property type="match status" value="1"/>
</dbReference>